<feature type="region of interest" description="Disordered" evidence="1">
    <location>
        <begin position="1"/>
        <end position="26"/>
    </location>
</feature>
<keyword evidence="3" id="KW-1185">Reference proteome</keyword>
<dbReference type="EMBL" id="UXAT02000051">
    <property type="protein sequence ID" value="VUX47607.1"/>
    <property type="molecule type" value="Genomic_DNA"/>
</dbReference>
<protein>
    <submittedName>
        <fullName evidence="2">Uncharacterized protein</fullName>
    </submittedName>
</protein>
<gene>
    <name evidence="2" type="ORF">DF3PA_60086</name>
</gene>
<evidence type="ECO:0000313" key="3">
    <source>
        <dbReference type="Proteomes" id="UP000326641"/>
    </source>
</evidence>
<dbReference type="AlphaFoldDB" id="A0A564WGL3"/>
<evidence type="ECO:0000313" key="2">
    <source>
        <dbReference type="EMBL" id="VUX47607.1"/>
    </source>
</evidence>
<name>A0A564WGL3_9PROT</name>
<dbReference type="Proteomes" id="UP000326641">
    <property type="component" value="Unassembled WGS sequence"/>
</dbReference>
<reference evidence="2" key="1">
    <citation type="submission" date="2018-11" db="EMBL/GenBank/DDBJ databases">
        <authorList>
            <person name="Onetto C."/>
        </authorList>
    </citation>
    <scope>NUCLEOTIDE SEQUENCE [LARGE SCALE GENOMIC DNA]</scope>
</reference>
<feature type="compositionally biased region" description="Basic and acidic residues" evidence="1">
    <location>
        <begin position="1"/>
        <end position="10"/>
    </location>
</feature>
<evidence type="ECO:0000256" key="1">
    <source>
        <dbReference type="SAM" id="MobiDB-lite"/>
    </source>
</evidence>
<comment type="caution">
    <text evidence="2">The sequence shown here is derived from an EMBL/GenBank/DDBJ whole genome shotgun (WGS) entry which is preliminary data.</text>
</comment>
<proteinExistence type="predicted"/>
<accession>A0A564WGL3</accession>
<organism evidence="2 3">
    <name type="scientific">Candidatus Defluviicoccus seviourii</name>
    <dbReference type="NCBI Taxonomy" id="2565273"/>
    <lineage>
        <taxon>Bacteria</taxon>
        <taxon>Pseudomonadati</taxon>
        <taxon>Pseudomonadota</taxon>
        <taxon>Alphaproteobacteria</taxon>
        <taxon>Rhodospirillales</taxon>
        <taxon>Rhodospirillaceae</taxon>
        <taxon>Defluviicoccus</taxon>
    </lineage>
</organism>
<sequence>MTKAAAERQRAARGNRAILSDPAGRSRISKQTACRKRCSLLFLAQRLPDVVVVPAGVTPHRQITGIARRRRRVPRIVALVT</sequence>